<accession>A0A2H4I6X7</accession>
<proteinExistence type="predicted"/>
<name>A0A2H4I6X7_STRSU</name>
<dbReference type="EMBL" id="KX785323">
    <property type="protein sequence ID" value="ARS43204.1"/>
    <property type="molecule type" value="Genomic_DNA"/>
</dbReference>
<reference evidence="1" key="1">
    <citation type="submission" date="2016-08" db="EMBL/GenBank/DDBJ databases">
        <title>Plasmids of Streptococcus suis.</title>
        <authorList>
            <person name="Sadowy E."/>
        </authorList>
    </citation>
    <scope>NUCLEOTIDE SEQUENCE</scope>
    <source>
        <strain evidence="1">3372</strain>
        <plasmid evidence="1">unnamed2</plasmid>
    </source>
</reference>
<organism evidence="1">
    <name type="scientific">Streptococcus suis</name>
    <dbReference type="NCBI Taxonomy" id="1307"/>
    <lineage>
        <taxon>Bacteria</taxon>
        <taxon>Bacillati</taxon>
        <taxon>Bacillota</taxon>
        <taxon>Bacilli</taxon>
        <taxon>Lactobacillales</taxon>
        <taxon>Streptococcaceae</taxon>
        <taxon>Streptococcus</taxon>
    </lineage>
</organism>
<keyword evidence="1" id="KW-0614">Plasmid</keyword>
<dbReference type="AlphaFoldDB" id="A0A2H4I6X7"/>
<evidence type="ECO:0000313" key="1">
    <source>
        <dbReference type="EMBL" id="ARS43204.1"/>
    </source>
</evidence>
<protein>
    <submittedName>
        <fullName evidence="1">Uncharacterized protein</fullName>
    </submittedName>
</protein>
<sequence length="85" mass="9510">MQAFFLAKFSREVNISLKKTTSERSSRSELMPRKLLTKSWAEVRLDGLSRKALAFRAGTSAGRLAKVSFSQKEIGISQRTGKNCD</sequence>
<geneLocation type="plasmid" evidence="1">
    <name>unnamed2</name>
</geneLocation>